<dbReference type="OrthoDB" id="1507364at2759"/>
<dbReference type="Pfam" id="PF00226">
    <property type="entry name" value="DnaJ"/>
    <property type="match status" value="1"/>
</dbReference>
<keyword evidence="4 7" id="KW-1133">Transmembrane helix</keyword>
<dbReference type="STRING" id="52247.A0A4T0WWX0"/>
<keyword evidence="3" id="KW-0256">Endoplasmic reticulum</keyword>
<dbReference type="PANTHER" id="PTHR43908">
    <property type="entry name" value="AT29763P-RELATED"/>
    <property type="match status" value="1"/>
</dbReference>
<dbReference type="InterPro" id="IPR036869">
    <property type="entry name" value="J_dom_sf"/>
</dbReference>
<comment type="caution">
    <text evidence="9">The sequence shown here is derived from an EMBL/GenBank/DDBJ whole genome shotgun (WGS) entry which is preliminary data.</text>
</comment>
<feature type="transmembrane region" description="Helical" evidence="7">
    <location>
        <begin position="195"/>
        <end position="214"/>
    </location>
</feature>
<sequence>MADCTPEQKALVEEILSVKRTDYYRVLKVDKTANDVEIKKSYRKLAIKLHPDKNKHPKAAEAFKVIAKAFEVLGDDSKRKMYDMTGSDPDSRGGMGGNPGGNGMDGFAGFQGFQGFPPGAGMGQGNINEDILNMLFGMGAMGGGNGFSFNFGGNGFPNNGFYYSNTPGMNARRRAQQQQQRTRRNNSDELPWTQYLIQFLPLIIIMVSILINSFGSGSTADGYRNVREFHGSVPRYVFQPVDGMNVERITPKLEMKYYVSENTIKDFEGRKNPEKELAGLDKFVENKYLETLNYGCIREKNIKREMQESAQGIFFTDWDKLERADKMEMPNCDKLASLNLL</sequence>
<dbReference type="Gene3D" id="1.10.287.110">
    <property type="entry name" value="DnaJ domain"/>
    <property type="match status" value="1"/>
</dbReference>
<evidence type="ECO:0000256" key="1">
    <source>
        <dbReference type="ARBA" id="ARBA00004389"/>
    </source>
</evidence>
<dbReference type="SUPFAM" id="SSF46565">
    <property type="entry name" value="Chaperone J-domain"/>
    <property type="match status" value="1"/>
</dbReference>
<evidence type="ECO:0000313" key="10">
    <source>
        <dbReference type="Proteomes" id="UP000307173"/>
    </source>
</evidence>
<evidence type="ECO:0000313" key="9">
    <source>
        <dbReference type="EMBL" id="TID16725.1"/>
    </source>
</evidence>
<evidence type="ECO:0000256" key="3">
    <source>
        <dbReference type="ARBA" id="ARBA00022824"/>
    </source>
</evidence>
<dbReference type="InterPro" id="IPR051100">
    <property type="entry name" value="DnaJ_subfamily_B/C"/>
</dbReference>
<name>A0A4T0WWX0_9ASCO</name>
<evidence type="ECO:0000256" key="6">
    <source>
        <dbReference type="SAM" id="MobiDB-lite"/>
    </source>
</evidence>
<dbReference type="PANTHER" id="PTHR43908:SF3">
    <property type="entry name" value="AT29763P-RELATED"/>
    <property type="match status" value="1"/>
</dbReference>
<feature type="domain" description="J" evidence="8">
    <location>
        <begin position="22"/>
        <end position="86"/>
    </location>
</feature>
<dbReference type="SMART" id="SM00271">
    <property type="entry name" value="DnaJ"/>
    <property type="match status" value="1"/>
</dbReference>
<reference evidence="9 10" key="1">
    <citation type="journal article" date="2019" name="Front. Genet.">
        <title>Whole-Genome Sequencing of the Opportunistic Yeast Pathogen Candida inconspicua Uncovers Its Hybrid Origin.</title>
        <authorList>
            <person name="Mixao V."/>
            <person name="Hansen A.P."/>
            <person name="Saus E."/>
            <person name="Boekhout T."/>
            <person name="Lass-Florl C."/>
            <person name="Gabaldon T."/>
        </authorList>
    </citation>
    <scope>NUCLEOTIDE SEQUENCE [LARGE SCALE GENOMIC DNA]</scope>
    <source>
        <strain evidence="9 10">CBS 180</strain>
    </source>
</reference>
<dbReference type="Proteomes" id="UP000307173">
    <property type="component" value="Unassembled WGS sequence"/>
</dbReference>
<accession>A0A4T0WWX0</accession>
<dbReference type="EMBL" id="SELW01000641">
    <property type="protein sequence ID" value="TID16725.1"/>
    <property type="molecule type" value="Genomic_DNA"/>
</dbReference>
<dbReference type="Pfam" id="PF09320">
    <property type="entry name" value="DUF1977"/>
    <property type="match status" value="1"/>
</dbReference>
<evidence type="ECO:0000256" key="4">
    <source>
        <dbReference type="ARBA" id="ARBA00022989"/>
    </source>
</evidence>
<dbReference type="GO" id="GO:0005789">
    <property type="term" value="C:endoplasmic reticulum membrane"/>
    <property type="evidence" value="ECO:0007669"/>
    <property type="project" value="UniProtKB-SubCell"/>
</dbReference>
<dbReference type="AlphaFoldDB" id="A0A4T0WWX0"/>
<keyword evidence="5 7" id="KW-0472">Membrane</keyword>
<evidence type="ECO:0000259" key="8">
    <source>
        <dbReference type="PROSITE" id="PS50076"/>
    </source>
</evidence>
<dbReference type="PROSITE" id="PS50076">
    <property type="entry name" value="DNAJ_2"/>
    <property type="match status" value="1"/>
</dbReference>
<organism evidence="9 10">
    <name type="scientific">Pichia inconspicua</name>
    <dbReference type="NCBI Taxonomy" id="52247"/>
    <lineage>
        <taxon>Eukaryota</taxon>
        <taxon>Fungi</taxon>
        <taxon>Dikarya</taxon>
        <taxon>Ascomycota</taxon>
        <taxon>Saccharomycotina</taxon>
        <taxon>Pichiomycetes</taxon>
        <taxon>Pichiales</taxon>
        <taxon>Pichiaceae</taxon>
        <taxon>Pichia</taxon>
    </lineage>
</organism>
<gene>
    <name evidence="9" type="ORF">CANINC_004177</name>
</gene>
<feature type="region of interest" description="Disordered" evidence="6">
    <location>
        <begin position="167"/>
        <end position="186"/>
    </location>
</feature>
<proteinExistence type="predicted"/>
<comment type="subcellular location">
    <subcellularLocation>
        <location evidence="1">Endoplasmic reticulum membrane</location>
        <topology evidence="1">Single-pass membrane protein</topology>
    </subcellularLocation>
</comment>
<dbReference type="PRINTS" id="PR00625">
    <property type="entry name" value="JDOMAIN"/>
</dbReference>
<dbReference type="InterPro" id="IPR018253">
    <property type="entry name" value="DnaJ_domain_CS"/>
</dbReference>
<keyword evidence="2 7" id="KW-0812">Transmembrane</keyword>
<keyword evidence="10" id="KW-1185">Reference proteome</keyword>
<dbReference type="PROSITE" id="PS00636">
    <property type="entry name" value="DNAJ_1"/>
    <property type="match status" value="1"/>
</dbReference>
<feature type="region of interest" description="Disordered" evidence="6">
    <location>
        <begin position="81"/>
        <end position="101"/>
    </location>
</feature>
<dbReference type="CDD" id="cd06257">
    <property type="entry name" value="DnaJ"/>
    <property type="match status" value="1"/>
</dbReference>
<dbReference type="InterPro" id="IPR015399">
    <property type="entry name" value="DUF1977_DnaJ-like"/>
</dbReference>
<protein>
    <recommendedName>
        <fullName evidence="8">J domain-containing protein</fullName>
    </recommendedName>
</protein>
<dbReference type="GO" id="GO:0071218">
    <property type="term" value="P:cellular response to misfolded protein"/>
    <property type="evidence" value="ECO:0007669"/>
    <property type="project" value="TreeGrafter"/>
</dbReference>
<evidence type="ECO:0000256" key="7">
    <source>
        <dbReference type="SAM" id="Phobius"/>
    </source>
</evidence>
<dbReference type="GO" id="GO:0030544">
    <property type="term" value="F:Hsp70 protein binding"/>
    <property type="evidence" value="ECO:0007669"/>
    <property type="project" value="TreeGrafter"/>
</dbReference>
<evidence type="ECO:0000256" key="5">
    <source>
        <dbReference type="ARBA" id="ARBA00023136"/>
    </source>
</evidence>
<dbReference type="InterPro" id="IPR001623">
    <property type="entry name" value="DnaJ_domain"/>
</dbReference>
<evidence type="ECO:0000256" key="2">
    <source>
        <dbReference type="ARBA" id="ARBA00022692"/>
    </source>
</evidence>